<dbReference type="Pfam" id="PF01419">
    <property type="entry name" value="Jacalin"/>
    <property type="match status" value="1"/>
</dbReference>
<feature type="signal peptide" evidence="3">
    <location>
        <begin position="1"/>
        <end position="17"/>
    </location>
</feature>
<dbReference type="Gene3D" id="2.100.10.30">
    <property type="entry name" value="Jacalin-like lectin domain"/>
    <property type="match status" value="1"/>
</dbReference>
<dbReference type="PROSITE" id="PS51752">
    <property type="entry name" value="JACALIN_LECTIN"/>
    <property type="match status" value="1"/>
</dbReference>
<evidence type="ECO:0000313" key="5">
    <source>
        <dbReference type="Ensembl" id="ENSLBEP00000029107.1"/>
    </source>
</evidence>
<keyword evidence="1 3" id="KW-0732">Signal</keyword>
<dbReference type="Proteomes" id="UP000261660">
    <property type="component" value="Unplaced"/>
</dbReference>
<dbReference type="PANTHER" id="PTHR33589">
    <property type="entry name" value="OS11G0524900 PROTEIN"/>
    <property type="match status" value="1"/>
</dbReference>
<dbReference type="GeneTree" id="ENSGT00940000164478"/>
<dbReference type="GO" id="GO:0030246">
    <property type="term" value="F:carbohydrate binding"/>
    <property type="evidence" value="ECO:0007669"/>
    <property type="project" value="UniProtKB-KW"/>
</dbReference>
<dbReference type="Ensembl" id="ENSLBET00000030488.1">
    <property type="protein sequence ID" value="ENSLBEP00000029107.1"/>
    <property type="gene ID" value="ENSLBEG00000022049.1"/>
</dbReference>
<reference evidence="5" key="1">
    <citation type="submission" date="2025-08" db="UniProtKB">
        <authorList>
            <consortium name="Ensembl"/>
        </authorList>
    </citation>
    <scope>IDENTIFICATION</scope>
</reference>
<name>A0A3Q3G860_9LABR</name>
<feature type="chain" id="PRO_5018703014" description="Jacalin-type lectin domain-containing protein" evidence="3">
    <location>
        <begin position="18"/>
        <end position="182"/>
    </location>
</feature>
<dbReference type="InterPro" id="IPR052321">
    <property type="entry name" value="PolyBind_ProtTraffic"/>
</dbReference>
<organism evidence="5 6">
    <name type="scientific">Labrus bergylta</name>
    <name type="common">ballan wrasse</name>
    <dbReference type="NCBI Taxonomy" id="56723"/>
    <lineage>
        <taxon>Eukaryota</taxon>
        <taxon>Metazoa</taxon>
        <taxon>Chordata</taxon>
        <taxon>Craniata</taxon>
        <taxon>Vertebrata</taxon>
        <taxon>Euteleostomi</taxon>
        <taxon>Actinopterygii</taxon>
        <taxon>Neopterygii</taxon>
        <taxon>Teleostei</taxon>
        <taxon>Neoteleostei</taxon>
        <taxon>Acanthomorphata</taxon>
        <taxon>Eupercaria</taxon>
        <taxon>Labriformes</taxon>
        <taxon>Labridae</taxon>
        <taxon>Labrus</taxon>
    </lineage>
</organism>
<keyword evidence="6" id="KW-1185">Reference proteome</keyword>
<protein>
    <recommendedName>
        <fullName evidence="4">Jacalin-type lectin domain-containing protein</fullName>
    </recommendedName>
</protein>
<evidence type="ECO:0000256" key="1">
    <source>
        <dbReference type="ARBA" id="ARBA00022729"/>
    </source>
</evidence>
<evidence type="ECO:0000256" key="2">
    <source>
        <dbReference type="ARBA" id="ARBA00022734"/>
    </source>
</evidence>
<reference evidence="5" key="2">
    <citation type="submission" date="2025-09" db="UniProtKB">
        <authorList>
            <consortium name="Ensembl"/>
        </authorList>
    </citation>
    <scope>IDENTIFICATION</scope>
</reference>
<sequence length="182" mass="19959">MHYYVVLFALLSACVLADVQPQYYSISPAVGSASGTEYSLTGHGRITALRVWDQNGNYIRGFQFRYGYIWSKIVGFKSGDVQEIELFEDEAIVQISGKHSHYVQSVVFVTNKGRSLIAGQPSGRSFNMYPESSMASCASSAGATTEASHPWELTGPSFMSPITAQLWSEEDGKGFTCCRAII</sequence>
<dbReference type="InterPro" id="IPR036404">
    <property type="entry name" value="Jacalin-like_lectin_dom_sf"/>
</dbReference>
<evidence type="ECO:0000259" key="4">
    <source>
        <dbReference type="PROSITE" id="PS51752"/>
    </source>
</evidence>
<accession>A0A3Q3G860</accession>
<keyword evidence="2" id="KW-0430">Lectin</keyword>
<dbReference type="InParanoid" id="A0A3Q3G860"/>
<evidence type="ECO:0000313" key="6">
    <source>
        <dbReference type="Proteomes" id="UP000261660"/>
    </source>
</evidence>
<dbReference type="InterPro" id="IPR001229">
    <property type="entry name" value="Jacalin-like_lectin_dom"/>
</dbReference>
<feature type="domain" description="Jacalin-type lectin" evidence="4">
    <location>
        <begin position="24"/>
        <end position="161"/>
    </location>
</feature>
<evidence type="ECO:0000256" key="3">
    <source>
        <dbReference type="SAM" id="SignalP"/>
    </source>
</evidence>
<proteinExistence type="predicted"/>
<dbReference type="PANTHER" id="PTHR33589:SF3">
    <property type="entry name" value="ZYMOGEN GRANULE MEMBRANE PROTEIN 16-LIKE"/>
    <property type="match status" value="1"/>
</dbReference>
<dbReference type="SMART" id="SM00915">
    <property type="entry name" value="Jacalin"/>
    <property type="match status" value="1"/>
</dbReference>
<dbReference type="AlphaFoldDB" id="A0A3Q3G860"/>
<dbReference type="SUPFAM" id="SSF51101">
    <property type="entry name" value="Mannose-binding lectins"/>
    <property type="match status" value="1"/>
</dbReference>